<name>G3SLM1_LOXAF</name>
<dbReference type="InterPro" id="IPR057125">
    <property type="entry name" value="NXF1/2/3/5-like_LRR"/>
</dbReference>
<evidence type="ECO:0008006" key="15">
    <source>
        <dbReference type="Google" id="ProtNLM"/>
    </source>
</evidence>
<proteinExistence type="inferred from homology"/>
<evidence type="ECO:0000313" key="13">
    <source>
        <dbReference type="Ensembl" id="ENSLAFP00000000322.3"/>
    </source>
</evidence>
<dbReference type="PROSITE" id="PS50177">
    <property type="entry name" value="NTF2_DOMAIN"/>
    <property type="match status" value="1"/>
</dbReference>
<reference evidence="13" key="2">
    <citation type="submission" date="2025-08" db="UniProtKB">
        <authorList>
            <consortium name="Ensembl"/>
        </authorList>
    </citation>
    <scope>IDENTIFICATION</scope>
    <source>
        <strain evidence="13">Isolate ISIS603380</strain>
    </source>
</reference>
<dbReference type="FunFam" id="3.80.10.10:FF:000183">
    <property type="entry name" value="nuclear RNA export factor 2-like"/>
    <property type="match status" value="1"/>
</dbReference>
<dbReference type="OMA" id="CALQQFE"/>
<evidence type="ECO:0000256" key="4">
    <source>
        <dbReference type="ARBA" id="ARBA00022448"/>
    </source>
</evidence>
<dbReference type="Gene3D" id="3.80.10.10">
    <property type="entry name" value="Ribonuclease Inhibitor"/>
    <property type="match status" value="1"/>
</dbReference>
<dbReference type="FunFam" id="1.10.8.10:FF:000018">
    <property type="entry name" value="Nuclear RNA export factor 1"/>
    <property type="match status" value="1"/>
</dbReference>
<dbReference type="Gene3D" id="3.10.450.50">
    <property type="match status" value="1"/>
</dbReference>
<dbReference type="InterPro" id="IPR035979">
    <property type="entry name" value="RBD_domain_sf"/>
</dbReference>
<feature type="region of interest" description="Disordered" evidence="10">
    <location>
        <begin position="1"/>
        <end position="30"/>
    </location>
</feature>
<evidence type="ECO:0000256" key="5">
    <source>
        <dbReference type="ARBA" id="ARBA00022490"/>
    </source>
</evidence>
<evidence type="ECO:0000259" key="11">
    <source>
        <dbReference type="PROSITE" id="PS50177"/>
    </source>
</evidence>
<accession>G3SLM1</accession>
<dbReference type="SUPFAM" id="SSF46934">
    <property type="entry name" value="UBA-like"/>
    <property type="match status" value="1"/>
</dbReference>
<dbReference type="InterPro" id="IPR009060">
    <property type="entry name" value="UBA-like_sf"/>
</dbReference>
<evidence type="ECO:0000256" key="1">
    <source>
        <dbReference type="ARBA" id="ARBA00004496"/>
    </source>
</evidence>
<comment type="similarity">
    <text evidence="3">Belongs to the NXF family.</text>
</comment>
<dbReference type="PANTHER" id="PTHR10662:SF15">
    <property type="entry name" value="NUCLEAR RNA EXPORT FACTOR 5"/>
    <property type="match status" value="1"/>
</dbReference>
<dbReference type="GO" id="GO:0016973">
    <property type="term" value="P:poly(A)+ mRNA export from nucleus"/>
    <property type="evidence" value="ECO:0007669"/>
    <property type="project" value="TreeGrafter"/>
</dbReference>
<protein>
    <recommendedName>
        <fullName evidence="15">Nuclear RNA export factor 5</fullName>
    </recommendedName>
</protein>
<dbReference type="SUPFAM" id="SSF54427">
    <property type="entry name" value="NTF2-like"/>
    <property type="match status" value="1"/>
</dbReference>
<keyword evidence="7" id="KW-0677">Repeat</keyword>
<dbReference type="InParanoid" id="G3SLM1"/>
<dbReference type="SUPFAM" id="SSF54928">
    <property type="entry name" value="RNA-binding domain, RBD"/>
    <property type="match status" value="1"/>
</dbReference>
<dbReference type="InterPro" id="IPR030217">
    <property type="entry name" value="NXF_fam"/>
</dbReference>
<dbReference type="GO" id="GO:0005737">
    <property type="term" value="C:cytoplasm"/>
    <property type="evidence" value="ECO:0007669"/>
    <property type="project" value="UniProtKB-SubCell"/>
</dbReference>
<keyword evidence="5" id="KW-0963">Cytoplasm</keyword>
<reference evidence="13" key="3">
    <citation type="submission" date="2025-09" db="UniProtKB">
        <authorList>
            <consortium name="Ensembl"/>
        </authorList>
    </citation>
    <scope>IDENTIFICATION</scope>
    <source>
        <strain evidence="13">Isolate ISIS603380</strain>
    </source>
</reference>
<dbReference type="InterPro" id="IPR032710">
    <property type="entry name" value="NTF2-like_dom_sf"/>
</dbReference>
<evidence type="ECO:0000256" key="9">
    <source>
        <dbReference type="ARBA" id="ARBA00023242"/>
    </source>
</evidence>
<dbReference type="FunCoup" id="G3SLM1">
    <property type="interactions" value="167"/>
</dbReference>
<dbReference type="STRING" id="9785.ENSLAFP00000000322"/>
<dbReference type="Pfam" id="PF09162">
    <property type="entry name" value="Tap-RNA_bind"/>
    <property type="match status" value="1"/>
</dbReference>
<dbReference type="eggNOG" id="KOG3763">
    <property type="taxonomic scope" value="Eukaryota"/>
</dbReference>
<dbReference type="InterPro" id="IPR005637">
    <property type="entry name" value="TAP_C_dom"/>
</dbReference>
<dbReference type="FunFam" id="3.10.450.50:FF:000004">
    <property type="entry name" value="Nuclear RNA export factor 1"/>
    <property type="match status" value="1"/>
</dbReference>
<dbReference type="GO" id="GO:0005654">
    <property type="term" value="C:nucleoplasm"/>
    <property type="evidence" value="ECO:0007669"/>
    <property type="project" value="UniProtKB-SubCell"/>
</dbReference>
<dbReference type="FunFam" id="3.30.70.330:FF:000165">
    <property type="entry name" value="nuclear RNA export factor 1"/>
    <property type="match status" value="1"/>
</dbReference>
<evidence type="ECO:0000256" key="10">
    <source>
        <dbReference type="SAM" id="MobiDB-lite"/>
    </source>
</evidence>
<dbReference type="CDD" id="cd14342">
    <property type="entry name" value="UBA_TAP-C"/>
    <property type="match status" value="1"/>
</dbReference>
<evidence type="ECO:0000259" key="12">
    <source>
        <dbReference type="PROSITE" id="PS51281"/>
    </source>
</evidence>
<dbReference type="GeneTree" id="ENSGT00390000007539"/>
<dbReference type="SUPFAM" id="SSF52058">
    <property type="entry name" value="L domain-like"/>
    <property type="match status" value="1"/>
</dbReference>
<dbReference type="Gene3D" id="3.30.70.330">
    <property type="match status" value="1"/>
</dbReference>
<dbReference type="Pfam" id="PF22602">
    <property type="entry name" value="NXF_NTF2"/>
    <property type="match status" value="1"/>
</dbReference>
<feature type="domain" description="TAP-C" evidence="12">
    <location>
        <begin position="566"/>
        <end position="620"/>
    </location>
</feature>
<dbReference type="PANTHER" id="PTHR10662">
    <property type="entry name" value="NUCLEAR RNA EXPORT FACTOR"/>
    <property type="match status" value="1"/>
</dbReference>
<feature type="domain" description="NTF2" evidence="11">
    <location>
        <begin position="385"/>
        <end position="537"/>
    </location>
</feature>
<keyword evidence="14" id="KW-1185">Reference proteome</keyword>
<sequence length="620" mass="72188">LAQDGFPISEYNNGSSTSQGRKNGQRSFQGNCDENIHYERRGYELWRSHLQEDDGNTAMREAHEDLHVRHTPPTTQDYNRKVRWHDEDRIHITVWRRERRPSKREMEENGQDGTSETWFKITVPCGRKYDKTWLLDSIQSHCSVPFTPVDFHYVKMQAQFFVQDINTASALKNISYKIHDDENQKICIFVNHSIVPHSVQNKLKPEQLEQLKLTMNKRYDVFKQALDLQSFRFDPDLVDHDIDMILNRRHCMAITLNIIEENFPELLSLDLRSNKLYQLDGLSDIIQKAPKVKILNLSKNKLKSAWELDKIKGLELKELCLEGNPLCNNFSDHSAYVRAIRDCFPKLLCLDGQQLDASLTVEIEVPDIMRPCKESYKGSETLKNLVLQFLQQYYWIYDYGDRQGLLDAYHDEACFSLTIPFNPEDPAPVSLDKYSKRSRNMKKRKDPILRVQLLKHTKHDVVDSLSMLPKTQHDFSSFVVDMCVQTEKMLCFSVNGVFKEVQVEEMPQVHVRGFTRIFIAISASNFNLCIVNDQLFVRDASPEETLNASFIPVPAPSSSSVPILPKEQQEMVQAFSTQSRMKFEWSWKCLEDNEWDYVRAGQVFSILKAEGRIPEEAFKQ</sequence>
<dbReference type="Pfam" id="PF24048">
    <property type="entry name" value="LRR_NXF1-5"/>
    <property type="match status" value="1"/>
</dbReference>
<keyword evidence="4" id="KW-0813">Transport</keyword>
<dbReference type="InterPro" id="IPR018222">
    <property type="entry name" value="Nuclear_transport_factor_2_euk"/>
</dbReference>
<dbReference type="Ensembl" id="ENSLAFT00000000381.3">
    <property type="protein sequence ID" value="ENSLAFP00000000322.3"/>
    <property type="gene ID" value="ENSLAFG00000000381.3"/>
</dbReference>
<reference evidence="13 14" key="1">
    <citation type="submission" date="2009-06" db="EMBL/GenBank/DDBJ databases">
        <title>The Genome Sequence of Loxodonta africana (African elephant).</title>
        <authorList>
            <person name="Di Palma F."/>
            <person name="Heiman D."/>
            <person name="Young S."/>
            <person name="Johnson J."/>
            <person name="Lander E.S."/>
            <person name="Lindblad-Toh K."/>
        </authorList>
    </citation>
    <scope>NUCLEOTIDE SEQUENCE [LARGE SCALE GENOMIC DNA]</scope>
    <source>
        <strain evidence="13 14">Isolate ISIS603380</strain>
    </source>
</reference>
<dbReference type="InterPro" id="IPR032675">
    <property type="entry name" value="LRR_dom_sf"/>
</dbReference>
<organism evidence="13 14">
    <name type="scientific">Loxodonta africana</name>
    <name type="common">African elephant</name>
    <dbReference type="NCBI Taxonomy" id="9785"/>
    <lineage>
        <taxon>Eukaryota</taxon>
        <taxon>Metazoa</taxon>
        <taxon>Chordata</taxon>
        <taxon>Craniata</taxon>
        <taxon>Vertebrata</taxon>
        <taxon>Euteleostomi</taxon>
        <taxon>Mammalia</taxon>
        <taxon>Eutheria</taxon>
        <taxon>Afrotheria</taxon>
        <taxon>Proboscidea</taxon>
        <taxon>Elephantidae</taxon>
        <taxon>Loxodonta</taxon>
    </lineage>
</organism>
<dbReference type="AlphaFoldDB" id="G3SLM1"/>
<evidence type="ECO:0000256" key="8">
    <source>
        <dbReference type="ARBA" id="ARBA00022816"/>
    </source>
</evidence>
<dbReference type="HOGENOM" id="CLU_011280_2_0_1"/>
<evidence type="ECO:0000256" key="3">
    <source>
        <dbReference type="ARBA" id="ARBA00009285"/>
    </source>
</evidence>
<evidence type="ECO:0000256" key="7">
    <source>
        <dbReference type="ARBA" id="ARBA00022737"/>
    </source>
</evidence>
<dbReference type="InterPro" id="IPR012677">
    <property type="entry name" value="Nucleotide-bd_a/b_plait_sf"/>
</dbReference>
<keyword evidence="6" id="KW-0433">Leucine-rich repeat</keyword>
<dbReference type="InterPro" id="IPR015245">
    <property type="entry name" value="Tap_RNA-bd"/>
</dbReference>
<dbReference type="InterPro" id="IPR002075">
    <property type="entry name" value="NTF2_dom"/>
</dbReference>
<comment type="subcellular location">
    <subcellularLocation>
        <location evidence="1">Cytoplasm</location>
    </subcellularLocation>
    <subcellularLocation>
        <location evidence="2">Nucleus</location>
        <location evidence="2">Nucleoplasm</location>
    </subcellularLocation>
</comment>
<feature type="compositionally biased region" description="Polar residues" evidence="10">
    <location>
        <begin position="10"/>
        <end position="30"/>
    </location>
</feature>
<evidence type="ECO:0000256" key="6">
    <source>
        <dbReference type="ARBA" id="ARBA00022614"/>
    </source>
</evidence>
<dbReference type="Pfam" id="PF03943">
    <property type="entry name" value="TAP_C"/>
    <property type="match status" value="1"/>
</dbReference>
<dbReference type="SMART" id="SM00804">
    <property type="entry name" value="TAP_C"/>
    <property type="match status" value="1"/>
</dbReference>
<dbReference type="PROSITE" id="PS51281">
    <property type="entry name" value="TAP_C"/>
    <property type="match status" value="1"/>
</dbReference>
<dbReference type="GO" id="GO:0003723">
    <property type="term" value="F:RNA binding"/>
    <property type="evidence" value="ECO:0007669"/>
    <property type="project" value="InterPro"/>
</dbReference>
<evidence type="ECO:0000256" key="2">
    <source>
        <dbReference type="ARBA" id="ARBA00004642"/>
    </source>
</evidence>
<keyword evidence="9" id="KW-0539">Nucleus</keyword>
<dbReference type="Proteomes" id="UP000007646">
    <property type="component" value="Unassembled WGS sequence"/>
</dbReference>
<keyword evidence="8" id="KW-0509">mRNA transport</keyword>
<dbReference type="Gene3D" id="1.10.8.10">
    <property type="entry name" value="DNA helicase RuvA subunit, C-terminal domain"/>
    <property type="match status" value="1"/>
</dbReference>
<evidence type="ECO:0000313" key="14">
    <source>
        <dbReference type="Proteomes" id="UP000007646"/>
    </source>
</evidence>